<feature type="domain" description="PH" evidence="2">
    <location>
        <begin position="38"/>
        <end position="180"/>
    </location>
</feature>
<accession>A0ABR8JE71</accession>
<feature type="transmembrane region" description="Helical" evidence="1">
    <location>
        <begin position="77"/>
        <end position="97"/>
    </location>
</feature>
<dbReference type="Pfam" id="PF26566">
    <property type="entry name" value="PH_40"/>
    <property type="match status" value="1"/>
</dbReference>
<keyword evidence="1" id="KW-0472">Membrane</keyword>
<name>A0ABR8JE71_9BACT</name>
<reference evidence="3 4" key="1">
    <citation type="submission" date="2020-09" db="EMBL/GenBank/DDBJ databases">
        <authorList>
            <person name="Kim M.K."/>
        </authorList>
    </citation>
    <scope>NUCLEOTIDE SEQUENCE [LARGE SCALE GENOMIC DNA]</scope>
    <source>
        <strain evidence="3 4">BT646</strain>
    </source>
</reference>
<proteinExistence type="predicted"/>
<evidence type="ECO:0000256" key="1">
    <source>
        <dbReference type="SAM" id="Phobius"/>
    </source>
</evidence>
<feature type="transmembrane region" description="Helical" evidence="1">
    <location>
        <begin position="6"/>
        <end position="27"/>
    </location>
</feature>
<comment type="caution">
    <text evidence="3">The sequence shown here is derived from an EMBL/GenBank/DDBJ whole genome shotgun (WGS) entry which is preliminary data.</text>
</comment>
<keyword evidence="4" id="KW-1185">Reference proteome</keyword>
<dbReference type="InterPro" id="IPR058916">
    <property type="entry name" value="PH_40"/>
</dbReference>
<gene>
    <name evidence="3" type="ORF">IC231_02260</name>
</gene>
<dbReference type="RefSeq" id="WP_190782987.1">
    <property type="nucleotide sequence ID" value="NZ_JACWZZ010000001.1"/>
</dbReference>
<evidence type="ECO:0000259" key="2">
    <source>
        <dbReference type="Pfam" id="PF26566"/>
    </source>
</evidence>
<dbReference type="Proteomes" id="UP000642468">
    <property type="component" value="Unassembled WGS sequence"/>
</dbReference>
<keyword evidence="1" id="KW-1133">Transmembrane helix</keyword>
<dbReference type="EMBL" id="JACWZZ010000001">
    <property type="protein sequence ID" value="MBD2713853.1"/>
    <property type="molecule type" value="Genomic_DNA"/>
</dbReference>
<feature type="transmembrane region" description="Helical" evidence="1">
    <location>
        <begin position="48"/>
        <end position="71"/>
    </location>
</feature>
<protein>
    <recommendedName>
        <fullName evidence="2">PH domain-containing protein</fullName>
    </recommendedName>
</protein>
<keyword evidence="1" id="KW-0812">Transmembrane</keyword>
<evidence type="ECO:0000313" key="3">
    <source>
        <dbReference type="EMBL" id="MBD2713853.1"/>
    </source>
</evidence>
<organism evidence="3 4">
    <name type="scientific">Hymenobacter duratus</name>
    <dbReference type="NCBI Taxonomy" id="2771356"/>
    <lineage>
        <taxon>Bacteria</taxon>
        <taxon>Pseudomonadati</taxon>
        <taxon>Bacteroidota</taxon>
        <taxon>Cytophagia</taxon>
        <taxon>Cytophagales</taxon>
        <taxon>Hymenobacteraceae</taxon>
        <taxon>Hymenobacter</taxon>
    </lineage>
</organism>
<evidence type="ECO:0000313" key="4">
    <source>
        <dbReference type="Proteomes" id="UP000642468"/>
    </source>
</evidence>
<sequence length="199" mass="22714">MKTLALLRPLLEFGAVVLALLLGVRLITGIFRGKRRSYTLTFQRQMVLLFWPLLCLSIGLPFLASFLFAGAIATYELVLLLAFSALILGFAAPALALHLHYYLRNHTTEVVFEPKQNLLEVYEAGQRIPFGRADLARVEYVRCTSRRLFWSNYEYVQLHLHSGQTLTITSLLLKLGPLAEFLRNANLQTHQHIFCIIRI</sequence>